<feature type="compositionally biased region" description="Acidic residues" evidence="2">
    <location>
        <begin position="97"/>
        <end position="109"/>
    </location>
</feature>
<dbReference type="Pfam" id="PF05764">
    <property type="entry name" value="YL1"/>
    <property type="match status" value="1"/>
</dbReference>
<dbReference type="EMBL" id="CCBN010000010">
    <property type="protein sequence ID" value="CDO55244.1"/>
    <property type="molecule type" value="Genomic_DNA"/>
</dbReference>
<dbReference type="InterPro" id="IPR046757">
    <property type="entry name" value="YL1_N"/>
</dbReference>
<sequence length="770" mass="83758">MVYPPALQEELKNVDSIIATRQRRANAGNKLQALLNSEAPLLDEDEQTNNIFREFEDDEDYSVDTKKHLESDTESVSSSARRKSHPAVNGGANSSDADSDIDQKDDDMFSDSADSNSENENEDEDAGERELQREERRRKKRDGVDAILAKAQQKQQQKHQKRTVDQAELDRAKAAKRQRMRLSADNLMSENRRSSTRRAAVKNKEAVIQRLQESEARRAKHSSVTPTTKVVHKLTQEERLAEAIITEKKNTESLKSFYEQEEDRKLKQRAAMLARRVPMTSFIRYVSKTVLEPASIPKLIEEIKEEAVVPKKRDWKKKKTKSTTDDIKEEKKGEAATSESSDKSVKDPVDMLDFPDTNIDPAVATTSAIGDVEASATTNNNENNDTNTINDTNKKKPNDLNNVITNDAIIDPTFDTFETSRRSTSVEQMEADYINFTIGDEDQESPKKDLAAENDESAVPVDVIIGSDKPGQGPPAAVEDKIFPEPIDNPLASETALKSAGKEKSLDSGVISSQDPVMALTDKIDDPLLTEEEHIDPSKLVVEGPPLCHALTTISLMEFPPDFTYSIPEIKTVLFGDQSLQMPIVPERNNVPTTHRKSNSSGRKKANNTHNGAAAAGTGGAAAATGSTKLGQLSNNPTAAAILGTGRGGLFGTGKGKVSPSLLNSITSSGLGSSIVPATAATPTGVSAAATLANAGIPKCVVTGKPCKFVDPKTGIPYSSMEAFQIIRTVTNHMVPWNNDFGVYIGAIGTRHAKGVPKGFADPEEPVASK</sequence>
<feature type="domain" description="Vps72/YL1 C-terminal" evidence="3">
    <location>
        <begin position="698"/>
        <end position="727"/>
    </location>
</feature>
<dbReference type="Proteomes" id="UP000242525">
    <property type="component" value="Unassembled WGS sequence"/>
</dbReference>
<evidence type="ECO:0000313" key="4">
    <source>
        <dbReference type="EMBL" id="CDO55244.1"/>
    </source>
</evidence>
<feature type="region of interest" description="Disordered" evidence="2">
    <location>
        <begin position="586"/>
        <end position="625"/>
    </location>
</feature>
<dbReference type="STRING" id="1173061.A0A0J9XED9"/>
<organism evidence="4 5">
    <name type="scientific">Geotrichum candidum</name>
    <name type="common">Oospora lactis</name>
    <name type="synonym">Dipodascus geotrichum</name>
    <dbReference type="NCBI Taxonomy" id="1173061"/>
    <lineage>
        <taxon>Eukaryota</taxon>
        <taxon>Fungi</taxon>
        <taxon>Dikarya</taxon>
        <taxon>Ascomycota</taxon>
        <taxon>Saccharomycotina</taxon>
        <taxon>Dipodascomycetes</taxon>
        <taxon>Dipodascales</taxon>
        <taxon>Dipodascaceae</taxon>
        <taxon>Geotrichum</taxon>
    </lineage>
</organism>
<feature type="compositionally biased region" description="Low complexity" evidence="2">
    <location>
        <begin position="377"/>
        <end position="391"/>
    </location>
</feature>
<evidence type="ECO:0000259" key="3">
    <source>
        <dbReference type="SMART" id="SM00993"/>
    </source>
</evidence>
<dbReference type="InterPro" id="IPR013272">
    <property type="entry name" value="Vps72/YL1_C"/>
</dbReference>
<feature type="compositionally biased region" description="Low complexity" evidence="2">
    <location>
        <begin position="608"/>
        <end position="625"/>
    </location>
</feature>
<dbReference type="PANTHER" id="PTHR13275:SF4">
    <property type="entry name" value="VACUOLAR PROTEIN SORTING-ASSOCIATED PROTEIN 72 HOMOLOG"/>
    <property type="match status" value="1"/>
</dbReference>
<name>A0A0J9XED9_GEOCN</name>
<dbReference type="SMART" id="SM00993">
    <property type="entry name" value="YL1_C"/>
    <property type="match status" value="1"/>
</dbReference>
<feature type="region of interest" description="Disordered" evidence="2">
    <location>
        <begin position="310"/>
        <end position="348"/>
    </location>
</feature>
<evidence type="ECO:0000256" key="2">
    <source>
        <dbReference type="SAM" id="MobiDB-lite"/>
    </source>
</evidence>
<dbReference type="PANTHER" id="PTHR13275">
    <property type="entry name" value="YL-1 PROTEIN TRANSCRIPTION FACTOR-LIKE 1"/>
    <property type="match status" value="1"/>
</dbReference>
<feature type="compositionally biased region" description="Basic residues" evidence="2">
    <location>
        <begin position="594"/>
        <end position="607"/>
    </location>
</feature>
<comment type="similarity">
    <text evidence="1">Belongs to the VPS72/YL1 family.</text>
</comment>
<accession>A0A0J9XED9</accession>
<dbReference type="AlphaFoldDB" id="A0A0J9XED9"/>
<feature type="compositionally biased region" description="Basic and acidic residues" evidence="2">
    <location>
        <begin position="322"/>
        <end position="348"/>
    </location>
</feature>
<dbReference type="OrthoDB" id="49520at2759"/>
<feature type="compositionally biased region" description="Acidic residues" evidence="2">
    <location>
        <begin position="117"/>
        <end position="127"/>
    </location>
</feature>
<feature type="compositionally biased region" description="Basic and acidic residues" evidence="2">
    <location>
        <begin position="162"/>
        <end position="173"/>
    </location>
</feature>
<proteinExistence type="inferred from homology"/>
<feature type="region of interest" description="Disordered" evidence="2">
    <location>
        <begin position="374"/>
        <end position="400"/>
    </location>
</feature>
<evidence type="ECO:0000313" key="5">
    <source>
        <dbReference type="Proteomes" id="UP000242525"/>
    </source>
</evidence>
<evidence type="ECO:0000256" key="1">
    <source>
        <dbReference type="ARBA" id="ARBA00006832"/>
    </source>
</evidence>
<dbReference type="GO" id="GO:0005634">
    <property type="term" value="C:nucleus"/>
    <property type="evidence" value="ECO:0007669"/>
    <property type="project" value="TreeGrafter"/>
</dbReference>
<gene>
    <name evidence="4" type="ORF">BN980_GECA10s02155g</name>
</gene>
<keyword evidence="5" id="KW-1185">Reference proteome</keyword>
<feature type="region of interest" description="Disordered" evidence="2">
    <location>
        <begin position="37"/>
        <end position="203"/>
    </location>
</feature>
<comment type="caution">
    <text evidence="4">The sequence shown here is derived from an EMBL/GenBank/DDBJ whole genome shotgun (WGS) entry which is preliminary data.</text>
</comment>
<protein>
    <submittedName>
        <fullName evidence="4">Similar to Saccharomyces cerevisiae YDR485C VPS72 Htz1p-binding component of the SWR1 complex</fullName>
    </submittedName>
</protein>
<dbReference type="Pfam" id="PF08265">
    <property type="entry name" value="YL1_C"/>
    <property type="match status" value="1"/>
</dbReference>
<reference evidence="4" key="1">
    <citation type="submission" date="2014-03" db="EMBL/GenBank/DDBJ databases">
        <authorList>
            <person name="Casaregola S."/>
        </authorList>
    </citation>
    <scope>NUCLEOTIDE SEQUENCE [LARGE SCALE GENOMIC DNA]</scope>
    <source>
        <strain evidence="4">CLIB 918</strain>
    </source>
</reference>